<proteinExistence type="predicted"/>
<reference evidence="2" key="1">
    <citation type="submission" date="2016-08" db="EMBL/GenBank/DDBJ databases">
        <authorList>
            <person name="Varghese N."/>
            <person name="Submissions Spin"/>
        </authorList>
    </citation>
    <scope>NUCLEOTIDE SEQUENCE [LARGE SCALE GENOMIC DNA]</scope>
    <source>
        <strain evidence="2">ERR11</strain>
    </source>
</reference>
<organism evidence="1 2">
    <name type="scientific">Bradyrhizobium shewense</name>
    <dbReference type="NCBI Taxonomy" id="1761772"/>
    <lineage>
        <taxon>Bacteria</taxon>
        <taxon>Pseudomonadati</taxon>
        <taxon>Pseudomonadota</taxon>
        <taxon>Alphaproteobacteria</taxon>
        <taxon>Hyphomicrobiales</taxon>
        <taxon>Nitrobacteraceae</taxon>
        <taxon>Bradyrhizobium</taxon>
    </lineage>
</organism>
<protein>
    <submittedName>
        <fullName evidence="1">Uncharacterized protein</fullName>
    </submittedName>
</protein>
<sequence length="11" mass="1285">MSTRCAPQYQT</sequence>
<accession>A0A1C3WFY4</accession>
<gene>
    <name evidence="1" type="ORF">GA0061098_1007333</name>
</gene>
<dbReference type="EMBL" id="FMAI01000007">
    <property type="protein sequence ID" value="SCB38808.1"/>
    <property type="molecule type" value="Genomic_DNA"/>
</dbReference>
<dbReference type="Proteomes" id="UP000199184">
    <property type="component" value="Unassembled WGS sequence"/>
</dbReference>
<keyword evidence="2" id="KW-1185">Reference proteome</keyword>
<name>A0A1C3WFY4_9BRAD</name>
<evidence type="ECO:0000313" key="1">
    <source>
        <dbReference type="EMBL" id="SCB38808.1"/>
    </source>
</evidence>
<evidence type="ECO:0000313" key="2">
    <source>
        <dbReference type="Proteomes" id="UP000199184"/>
    </source>
</evidence>